<dbReference type="Pfam" id="PF01547">
    <property type="entry name" value="SBP_bac_1"/>
    <property type="match status" value="1"/>
</dbReference>
<dbReference type="PROSITE" id="PS51257">
    <property type="entry name" value="PROKAR_LIPOPROTEIN"/>
    <property type="match status" value="1"/>
</dbReference>
<proteinExistence type="inferred from homology"/>
<reference evidence="6" key="1">
    <citation type="journal article" date="2019" name="Int. J. Syst. Evol. Microbiol.">
        <title>The Global Catalogue of Microorganisms (GCM) 10K type strain sequencing project: providing services to taxonomists for standard genome sequencing and annotation.</title>
        <authorList>
            <consortium name="The Broad Institute Genomics Platform"/>
            <consortium name="The Broad Institute Genome Sequencing Center for Infectious Disease"/>
            <person name="Wu L."/>
            <person name="Ma J."/>
        </authorList>
    </citation>
    <scope>NUCLEOTIDE SEQUENCE [LARGE SCALE GENOMIC DNA]</scope>
    <source>
        <strain evidence="6">CGMCC 1.12769</strain>
    </source>
</reference>
<gene>
    <name evidence="5" type="ORF">GCM10008013_02050</name>
</gene>
<keyword evidence="6" id="KW-1185">Reference proteome</keyword>
<accession>A0ABQ1Y2U0</accession>
<comment type="similarity">
    <text evidence="1">Belongs to the bacterial solute-binding protein 1 family.</text>
</comment>
<protein>
    <submittedName>
        <fullName evidence="5">Sugar ABC transporter substrate-binding protein</fullName>
    </submittedName>
</protein>
<dbReference type="InterPro" id="IPR006059">
    <property type="entry name" value="SBP"/>
</dbReference>
<dbReference type="EMBL" id="BMFT01000001">
    <property type="protein sequence ID" value="GGH10559.1"/>
    <property type="molecule type" value="Genomic_DNA"/>
</dbReference>
<feature type="signal peptide" evidence="4">
    <location>
        <begin position="1"/>
        <end position="30"/>
    </location>
</feature>
<feature type="chain" id="PRO_5047320876" evidence="4">
    <location>
        <begin position="31"/>
        <end position="422"/>
    </location>
</feature>
<keyword evidence="3 4" id="KW-0732">Signal</keyword>
<dbReference type="RefSeq" id="WP_229753211.1">
    <property type="nucleotide sequence ID" value="NZ_BMFT01000001.1"/>
</dbReference>
<dbReference type="CDD" id="cd14747">
    <property type="entry name" value="PBP2_MalE"/>
    <property type="match status" value="1"/>
</dbReference>
<dbReference type="PANTHER" id="PTHR30061:SF50">
    <property type="entry name" value="MALTOSE_MALTODEXTRIN-BINDING PERIPLASMIC PROTEIN"/>
    <property type="match status" value="1"/>
</dbReference>
<keyword evidence="2" id="KW-0813">Transport</keyword>
<sequence length="422" mass="46991">MKLKMRKTTATVLASTLLVMGILSGCGAKSADTGNSNDKVTTISVWGMGEEAKSIPKIAELFEAENPNIKVEVQALPWDTAHDKLLTAVASKKGPDVVQMGTTWIPEFANAKALKDLTPYLDKYPGLKQENFYPGSVETGTYEDAYVGVPWYIDTRVLYYRTDLLKEVGYDQAPKTWEEMQDVSKKLADRGQGKYGFSLDVKEQSLAFMLARQNGSKLFDAEGKPLFNQPEFVGAVKYMNSYFENGSAPMDLGIDAIQGFRGEGVAPMFISGPWMVQLIQDQAPELEGKWATAVLPAGKENNFSSLGGANMSVFEYTKNEEASLKFVEFMAKPETQLKWMELTNSLPSSKEAWENPILQEDANYKVFGEQLETAIPMPSTKEFEEIAQSFLSSFEKVYRTKGADIQKEMDDFNKKAESIINK</sequence>
<name>A0ABQ1Y2U0_9BACL</name>
<dbReference type="Gene3D" id="3.40.190.10">
    <property type="entry name" value="Periplasmic binding protein-like II"/>
    <property type="match status" value="2"/>
</dbReference>
<organism evidence="5 6">
    <name type="scientific">Paenibacillus segetis</name>
    <dbReference type="NCBI Taxonomy" id="1325360"/>
    <lineage>
        <taxon>Bacteria</taxon>
        <taxon>Bacillati</taxon>
        <taxon>Bacillota</taxon>
        <taxon>Bacilli</taxon>
        <taxon>Bacillales</taxon>
        <taxon>Paenibacillaceae</taxon>
        <taxon>Paenibacillus</taxon>
    </lineage>
</organism>
<evidence type="ECO:0000256" key="1">
    <source>
        <dbReference type="ARBA" id="ARBA00008520"/>
    </source>
</evidence>
<dbReference type="SUPFAM" id="SSF53850">
    <property type="entry name" value="Periplasmic binding protein-like II"/>
    <property type="match status" value="1"/>
</dbReference>
<evidence type="ECO:0000256" key="2">
    <source>
        <dbReference type="ARBA" id="ARBA00022448"/>
    </source>
</evidence>
<dbReference type="PANTHER" id="PTHR30061">
    <property type="entry name" value="MALTOSE-BINDING PERIPLASMIC PROTEIN"/>
    <property type="match status" value="1"/>
</dbReference>
<evidence type="ECO:0000313" key="6">
    <source>
        <dbReference type="Proteomes" id="UP000659344"/>
    </source>
</evidence>
<evidence type="ECO:0000256" key="4">
    <source>
        <dbReference type="SAM" id="SignalP"/>
    </source>
</evidence>
<dbReference type="Proteomes" id="UP000659344">
    <property type="component" value="Unassembled WGS sequence"/>
</dbReference>
<evidence type="ECO:0000256" key="3">
    <source>
        <dbReference type="ARBA" id="ARBA00022729"/>
    </source>
</evidence>
<evidence type="ECO:0000313" key="5">
    <source>
        <dbReference type="EMBL" id="GGH10559.1"/>
    </source>
</evidence>
<comment type="caution">
    <text evidence="5">The sequence shown here is derived from an EMBL/GenBank/DDBJ whole genome shotgun (WGS) entry which is preliminary data.</text>
</comment>